<keyword evidence="2" id="KW-1185">Reference proteome</keyword>
<reference evidence="1 2" key="1">
    <citation type="journal article" date="2013" name="BMC Genomics">
        <title>Reconstruction of the lipid metabolism for the microalga Monoraphidium neglectum from its genome sequence reveals characteristics suitable for biofuel production.</title>
        <authorList>
            <person name="Bogen C."/>
            <person name="Al-Dilaimi A."/>
            <person name="Albersmeier A."/>
            <person name="Wichmann J."/>
            <person name="Grundmann M."/>
            <person name="Rupp O."/>
            <person name="Lauersen K.J."/>
            <person name="Blifernez-Klassen O."/>
            <person name="Kalinowski J."/>
            <person name="Goesmann A."/>
            <person name="Mussgnug J.H."/>
            <person name="Kruse O."/>
        </authorList>
    </citation>
    <scope>NUCLEOTIDE SEQUENCE [LARGE SCALE GENOMIC DNA]</scope>
    <source>
        <strain evidence="1 2">SAG 48.87</strain>
    </source>
</reference>
<organism evidence="1 2">
    <name type="scientific">Monoraphidium neglectum</name>
    <dbReference type="NCBI Taxonomy" id="145388"/>
    <lineage>
        <taxon>Eukaryota</taxon>
        <taxon>Viridiplantae</taxon>
        <taxon>Chlorophyta</taxon>
        <taxon>core chlorophytes</taxon>
        <taxon>Chlorophyceae</taxon>
        <taxon>CS clade</taxon>
        <taxon>Sphaeropleales</taxon>
        <taxon>Selenastraceae</taxon>
        <taxon>Monoraphidium</taxon>
    </lineage>
</organism>
<sequence length="224" mass="24426">MLAARSRGAGRGVAAPIRFPTNEEVVKALQERVEASSFQSAGVVATLRRALLDDPSSNSLTFSSEDQVLAYIGNRAVRPVFTDPVCGDGQCEAPWEFPAWGPFGCRADCGVQPNVTHVLVAVTGDFVGHATLSPRLLMQGVSWNLCLDDAQRRKRGETDLCWFEEDQSFSQYQETQIQSVSLVPGSWYVRVLGDFAGRVSGAIYDATVENAPQRMTVQVRLEAA</sequence>
<dbReference type="EMBL" id="KK100466">
    <property type="protein sequence ID" value="KIZ05715.1"/>
    <property type="molecule type" value="Genomic_DNA"/>
</dbReference>
<proteinExistence type="predicted"/>
<dbReference type="KEGG" id="mng:MNEG_2247"/>
<dbReference type="Proteomes" id="UP000054498">
    <property type="component" value="Unassembled WGS sequence"/>
</dbReference>
<gene>
    <name evidence="1" type="ORF">MNEG_2247</name>
</gene>
<dbReference type="GeneID" id="25735125"/>
<evidence type="ECO:0000313" key="1">
    <source>
        <dbReference type="EMBL" id="KIZ05715.1"/>
    </source>
</evidence>
<protein>
    <submittedName>
        <fullName evidence="1">Uncharacterized protein</fullName>
    </submittedName>
</protein>
<accession>A0A0D2MT40</accession>
<dbReference type="STRING" id="145388.A0A0D2MT40"/>
<dbReference type="OrthoDB" id="537431at2759"/>
<name>A0A0D2MT40_9CHLO</name>
<evidence type="ECO:0000313" key="2">
    <source>
        <dbReference type="Proteomes" id="UP000054498"/>
    </source>
</evidence>
<dbReference type="AlphaFoldDB" id="A0A0D2MT40"/>
<dbReference type="RefSeq" id="XP_013904734.1">
    <property type="nucleotide sequence ID" value="XM_014049280.1"/>
</dbReference>